<gene>
    <name evidence="1" type="ORF">K814_0120530</name>
</gene>
<sequence length="110" mass="12446">MNVILTPLTLEAMRLLDIDECPESLLESVTLNPEEYKQLLQSGALQAINTTLGKIIDDYEDEAIHNLADLTKTVEILNNHLTHENSSTMKKIIDLNTLAIKNRTGLFFFF</sequence>
<reference evidence="1 2" key="1">
    <citation type="journal article" date="2013" name="Genome Announc.">
        <title>Draft Genome Sequence of Pseudomonas fluorescens LMG 5329, a White Line-Inducing Principle-Producing Bioindicator for the Mushroom Pathogen Pseudomonas tolaasii.</title>
        <authorList>
            <person name="Ghequire M.G."/>
            <person name="Rokni-Zadeh H."/>
            <person name="Zarrineh P."/>
            <person name="De Mot R."/>
        </authorList>
    </citation>
    <scope>NUCLEOTIDE SEQUENCE [LARGE SCALE GENOMIC DNA]</scope>
    <source>
        <strain evidence="1 2">LMG 5329</strain>
    </source>
</reference>
<protein>
    <submittedName>
        <fullName evidence="1">Uncharacterized protein</fullName>
    </submittedName>
</protein>
<dbReference type="EMBL" id="ASGY01000153">
    <property type="protein sequence ID" value="KGE66098.1"/>
    <property type="molecule type" value="Genomic_DNA"/>
</dbReference>
<dbReference type="Proteomes" id="UP000030060">
    <property type="component" value="Unassembled WGS sequence"/>
</dbReference>
<evidence type="ECO:0000313" key="2">
    <source>
        <dbReference type="Proteomes" id="UP000030060"/>
    </source>
</evidence>
<name>A0A0A1YVY5_PSEFL</name>
<proteinExistence type="predicted"/>
<evidence type="ECO:0000313" key="1">
    <source>
        <dbReference type="EMBL" id="KGE66098.1"/>
    </source>
</evidence>
<comment type="caution">
    <text evidence="1">The sequence shown here is derived from an EMBL/GenBank/DDBJ whole genome shotgun (WGS) entry which is preliminary data.</text>
</comment>
<accession>A0A0A1YVY5</accession>
<organism evidence="1 2">
    <name type="scientific">Pseudomonas fluorescens LMG 5329</name>
    <dbReference type="NCBI Taxonomy" id="1324332"/>
    <lineage>
        <taxon>Bacteria</taxon>
        <taxon>Pseudomonadati</taxon>
        <taxon>Pseudomonadota</taxon>
        <taxon>Gammaproteobacteria</taxon>
        <taxon>Pseudomonadales</taxon>
        <taxon>Pseudomonadaceae</taxon>
        <taxon>Pseudomonas</taxon>
    </lineage>
</organism>
<dbReference type="OrthoDB" id="6989327at2"/>
<dbReference type="AlphaFoldDB" id="A0A0A1YVY5"/>